<sequence>MQCWSLLPPLFWSSSLEPIVVRARQGPFLTCVALYLLISCLSWLAHFIQFSTALHQSLLAPEHLAPEPTPAVRLQAAALVEPIQWAPPSISDDTESAQNSSTTAQTIPRIIHRMWRHLTSDIPEEWSNATASCRVQNPEYQQYIWTDETAHQFIGRHFPWYLSTYTDHLLPLQRVDALRYFLLWHYGGVFLDPELGCRRSLEPLLTAKQVQAPVQLLLPQGRAYGVGTDMMASAPGHPFVIKLALTTHDHHWPGIPAYAMAFARSGPMVASRVLAVWLRSVGNAPTIIAIVTAALFDNPESGNAFFVRCVGQTPRGDDVAVAQHVFGNWVGWGGAGLSLAVMALVIFGLHSRPRTVTHVLV</sequence>
<reference evidence="1" key="1">
    <citation type="submission" date="2018-02" db="EMBL/GenBank/DDBJ databases">
        <title>The genomes of Aspergillus section Nigri reveals drivers in fungal speciation.</title>
        <authorList>
            <consortium name="DOE Joint Genome Institute"/>
            <person name="Vesth T.C."/>
            <person name="Nybo J."/>
            <person name="Theobald S."/>
            <person name="Brandl J."/>
            <person name="Frisvad J.C."/>
            <person name="Nielsen K.F."/>
            <person name="Lyhne E.K."/>
            <person name="Kogle M.E."/>
            <person name="Kuo A."/>
            <person name="Riley R."/>
            <person name="Clum A."/>
            <person name="Nolan M."/>
            <person name="Lipzen A."/>
            <person name="Salamov A."/>
            <person name="Henrissat B."/>
            <person name="Wiebenga A."/>
            <person name="De vries R.P."/>
            <person name="Grigoriev I.V."/>
            <person name="Mortensen U.H."/>
            <person name="Andersen M.R."/>
            <person name="Baker S.E."/>
        </authorList>
    </citation>
    <scope>NUCLEOTIDE SEQUENCE</scope>
    <source>
        <strain evidence="1">CBS 121060</strain>
    </source>
</reference>
<evidence type="ECO:0000313" key="1">
    <source>
        <dbReference type="EMBL" id="RAH70549.1"/>
    </source>
</evidence>
<name>A0ACD1HA57_9EURO</name>
<accession>A0ACD1HA57</accession>
<proteinExistence type="predicted"/>
<organism evidence="1 2">
    <name type="scientific">Aspergillus aculeatinus CBS 121060</name>
    <dbReference type="NCBI Taxonomy" id="1448322"/>
    <lineage>
        <taxon>Eukaryota</taxon>
        <taxon>Fungi</taxon>
        <taxon>Dikarya</taxon>
        <taxon>Ascomycota</taxon>
        <taxon>Pezizomycotina</taxon>
        <taxon>Eurotiomycetes</taxon>
        <taxon>Eurotiomycetidae</taxon>
        <taxon>Eurotiales</taxon>
        <taxon>Aspergillaceae</taxon>
        <taxon>Aspergillus</taxon>
        <taxon>Aspergillus subgen. Circumdati</taxon>
    </lineage>
</organism>
<dbReference type="EMBL" id="KZ824954">
    <property type="protein sequence ID" value="RAH70549.1"/>
    <property type="molecule type" value="Genomic_DNA"/>
</dbReference>
<protein>
    <submittedName>
        <fullName evidence="1">Uncharacterized protein</fullName>
    </submittedName>
</protein>
<dbReference type="Proteomes" id="UP000249661">
    <property type="component" value="Unassembled WGS sequence"/>
</dbReference>
<keyword evidence="2" id="KW-1185">Reference proteome</keyword>
<evidence type="ECO:0000313" key="2">
    <source>
        <dbReference type="Proteomes" id="UP000249661"/>
    </source>
</evidence>
<gene>
    <name evidence="1" type="ORF">BO66DRAFT_391689</name>
</gene>